<dbReference type="RefSeq" id="WP_047260959.1">
    <property type="nucleotide sequence ID" value="NZ_CP011542.1"/>
</dbReference>
<sequence length="61" mass="7054">MSADREWMAKEIARRSRRVLLPEQLGAVDAEQIMNALDDEGYMDLREVPAHVLEDKIRESV</sequence>
<accession>A0A0G3GTS0</accession>
<dbReference type="KEGG" id="cmv:CMUST_01105"/>
<dbReference type="PATRIC" id="fig|571915.4.peg.225"/>
<protein>
    <submittedName>
        <fullName evidence="1">Uncharacterized protein</fullName>
    </submittedName>
</protein>
<evidence type="ECO:0000313" key="1">
    <source>
        <dbReference type="EMBL" id="AKK04571.1"/>
    </source>
</evidence>
<proteinExistence type="predicted"/>
<evidence type="ECO:0000313" key="2">
    <source>
        <dbReference type="Proteomes" id="UP000035199"/>
    </source>
</evidence>
<reference evidence="1 2" key="1">
    <citation type="journal article" date="2015" name="Genome Announc.">
        <title>Complete Genome Sequence of the Type Strain Corynebacterium mustelae DSM 45274, Isolated from Various Tissues of a Male Ferret with Lethal Sepsis.</title>
        <authorList>
            <person name="Ruckert C."/>
            <person name="Eimer J."/>
            <person name="Winkler A."/>
            <person name="Tauch A."/>
        </authorList>
    </citation>
    <scope>NUCLEOTIDE SEQUENCE [LARGE SCALE GENOMIC DNA]</scope>
    <source>
        <strain evidence="1 2">DSM 45274</strain>
    </source>
</reference>
<dbReference type="EMBL" id="CP011542">
    <property type="protein sequence ID" value="AKK04571.1"/>
    <property type="molecule type" value="Genomic_DNA"/>
</dbReference>
<dbReference type="Proteomes" id="UP000035199">
    <property type="component" value="Chromosome"/>
</dbReference>
<reference evidence="2" key="2">
    <citation type="submission" date="2015-05" db="EMBL/GenBank/DDBJ databases">
        <title>Complete genome sequence of Corynebacterium mustelae DSM 45274, isolated from various tissues of a male ferret with lethal sepsis.</title>
        <authorList>
            <person name="Ruckert C."/>
            <person name="Albersmeier A."/>
            <person name="Winkler A."/>
            <person name="Tauch A."/>
        </authorList>
    </citation>
    <scope>NUCLEOTIDE SEQUENCE [LARGE SCALE GENOMIC DNA]</scope>
    <source>
        <strain evidence="2">DSM 45274</strain>
    </source>
</reference>
<name>A0A0G3GTS0_9CORY</name>
<dbReference type="AlphaFoldDB" id="A0A0G3GTS0"/>
<organism evidence="1 2">
    <name type="scientific">Corynebacterium mustelae</name>
    <dbReference type="NCBI Taxonomy" id="571915"/>
    <lineage>
        <taxon>Bacteria</taxon>
        <taxon>Bacillati</taxon>
        <taxon>Actinomycetota</taxon>
        <taxon>Actinomycetes</taxon>
        <taxon>Mycobacteriales</taxon>
        <taxon>Corynebacteriaceae</taxon>
        <taxon>Corynebacterium</taxon>
    </lineage>
</organism>
<keyword evidence="2" id="KW-1185">Reference proteome</keyword>
<gene>
    <name evidence="1" type="ORF">CMUST_01105</name>
</gene>
<dbReference type="STRING" id="571915.CMUST_01105"/>